<keyword evidence="2" id="KW-1185">Reference proteome</keyword>
<evidence type="ECO:0000313" key="2">
    <source>
        <dbReference type="Proteomes" id="UP001152622"/>
    </source>
</evidence>
<name>A0A9Q1FJG2_SYNKA</name>
<dbReference type="EMBL" id="JAINUF010000005">
    <property type="protein sequence ID" value="KAJ8359817.1"/>
    <property type="molecule type" value="Genomic_DNA"/>
</dbReference>
<protein>
    <submittedName>
        <fullName evidence="1">Uncharacterized protein</fullName>
    </submittedName>
</protein>
<dbReference type="AlphaFoldDB" id="A0A9Q1FJG2"/>
<organism evidence="1 2">
    <name type="scientific">Synaphobranchus kaupii</name>
    <name type="common">Kaup's arrowtooth eel</name>
    <dbReference type="NCBI Taxonomy" id="118154"/>
    <lineage>
        <taxon>Eukaryota</taxon>
        <taxon>Metazoa</taxon>
        <taxon>Chordata</taxon>
        <taxon>Craniata</taxon>
        <taxon>Vertebrata</taxon>
        <taxon>Euteleostomi</taxon>
        <taxon>Actinopterygii</taxon>
        <taxon>Neopterygii</taxon>
        <taxon>Teleostei</taxon>
        <taxon>Anguilliformes</taxon>
        <taxon>Synaphobranchidae</taxon>
        <taxon>Synaphobranchus</taxon>
    </lineage>
</organism>
<proteinExistence type="predicted"/>
<accession>A0A9Q1FJG2</accession>
<dbReference type="Proteomes" id="UP001152622">
    <property type="component" value="Chromosome 5"/>
</dbReference>
<evidence type="ECO:0000313" key="1">
    <source>
        <dbReference type="EMBL" id="KAJ8359817.1"/>
    </source>
</evidence>
<sequence>MKMRDEAVAPSSTSLAVGRPWSWHLAAKATGSLTPQGFLPVMSSWRADFLTLANTPPERNWAMINQLWVYKWPTSCGNQSALAVACLTLLSHGSQAQSEQHGSGVEKINPRVPCSM</sequence>
<comment type="caution">
    <text evidence="1">The sequence shown here is derived from an EMBL/GenBank/DDBJ whole genome shotgun (WGS) entry which is preliminary data.</text>
</comment>
<reference evidence="1" key="1">
    <citation type="journal article" date="2023" name="Science">
        <title>Genome structures resolve the early diversification of teleost fishes.</title>
        <authorList>
            <person name="Parey E."/>
            <person name="Louis A."/>
            <person name="Montfort J."/>
            <person name="Bouchez O."/>
            <person name="Roques C."/>
            <person name="Iampietro C."/>
            <person name="Lluch J."/>
            <person name="Castinel A."/>
            <person name="Donnadieu C."/>
            <person name="Desvignes T."/>
            <person name="Floi Bucao C."/>
            <person name="Jouanno E."/>
            <person name="Wen M."/>
            <person name="Mejri S."/>
            <person name="Dirks R."/>
            <person name="Jansen H."/>
            <person name="Henkel C."/>
            <person name="Chen W.J."/>
            <person name="Zahm M."/>
            <person name="Cabau C."/>
            <person name="Klopp C."/>
            <person name="Thompson A.W."/>
            <person name="Robinson-Rechavi M."/>
            <person name="Braasch I."/>
            <person name="Lecointre G."/>
            <person name="Bobe J."/>
            <person name="Postlethwait J.H."/>
            <person name="Berthelot C."/>
            <person name="Roest Crollius H."/>
            <person name="Guiguen Y."/>
        </authorList>
    </citation>
    <scope>NUCLEOTIDE SEQUENCE</scope>
    <source>
        <strain evidence="1">WJC10195</strain>
    </source>
</reference>
<gene>
    <name evidence="1" type="ORF">SKAU_G00163420</name>
</gene>